<protein>
    <recommendedName>
        <fullName evidence="1">Neprosin PEP catalytic domain-containing protein</fullName>
    </recommendedName>
</protein>
<evidence type="ECO:0000259" key="1">
    <source>
        <dbReference type="PROSITE" id="PS52045"/>
    </source>
</evidence>
<gene>
    <name evidence="2" type="ORF">SLEP1_g4617</name>
</gene>
<evidence type="ECO:0000313" key="3">
    <source>
        <dbReference type="Proteomes" id="UP001054252"/>
    </source>
</evidence>
<dbReference type="InterPro" id="IPR053168">
    <property type="entry name" value="Glutamic_endopeptidase"/>
</dbReference>
<name>A0AAV5HY63_9ROSI</name>
<sequence length="235" mass="25716">MFRDQFPGSYAVNGVTSTGFIPGTVYDGAGGFVSIWNPTVSPGQFSATAVSIEGGPPDQFSVIRVGWIQGVNGVMYGCYNTYCPGFIQTDRTIAVDMILKPISVLRGAQYHVRLAVPQDKFRGNNTLVGYWPGNLFSNLKSGADALKWGGMVYSSTPQVPTMGNGDNRQYISRHFRQIVLNYEARSSLNGTIDAPIGAKKKQNVTRPEITPIKGIFGTMAFIWEEMGETYPNVHK</sequence>
<dbReference type="EMBL" id="BPVZ01000004">
    <property type="protein sequence ID" value="GKU90647.1"/>
    <property type="molecule type" value="Genomic_DNA"/>
</dbReference>
<organism evidence="2 3">
    <name type="scientific">Rubroshorea leprosula</name>
    <dbReference type="NCBI Taxonomy" id="152421"/>
    <lineage>
        <taxon>Eukaryota</taxon>
        <taxon>Viridiplantae</taxon>
        <taxon>Streptophyta</taxon>
        <taxon>Embryophyta</taxon>
        <taxon>Tracheophyta</taxon>
        <taxon>Spermatophyta</taxon>
        <taxon>Magnoliopsida</taxon>
        <taxon>eudicotyledons</taxon>
        <taxon>Gunneridae</taxon>
        <taxon>Pentapetalae</taxon>
        <taxon>rosids</taxon>
        <taxon>malvids</taxon>
        <taxon>Malvales</taxon>
        <taxon>Dipterocarpaceae</taxon>
        <taxon>Rubroshorea</taxon>
    </lineage>
</organism>
<reference evidence="2 3" key="1">
    <citation type="journal article" date="2021" name="Commun. Biol.">
        <title>The genome of Shorea leprosula (Dipterocarpaceae) highlights the ecological relevance of drought in aseasonal tropical rainforests.</title>
        <authorList>
            <person name="Ng K.K.S."/>
            <person name="Kobayashi M.J."/>
            <person name="Fawcett J.A."/>
            <person name="Hatakeyama M."/>
            <person name="Paape T."/>
            <person name="Ng C.H."/>
            <person name="Ang C.C."/>
            <person name="Tnah L.H."/>
            <person name="Lee C.T."/>
            <person name="Nishiyama T."/>
            <person name="Sese J."/>
            <person name="O'Brien M.J."/>
            <person name="Copetti D."/>
            <person name="Mohd Noor M.I."/>
            <person name="Ong R.C."/>
            <person name="Putra M."/>
            <person name="Sireger I.Z."/>
            <person name="Indrioko S."/>
            <person name="Kosugi Y."/>
            <person name="Izuno A."/>
            <person name="Isagi Y."/>
            <person name="Lee S.L."/>
            <person name="Shimizu K.K."/>
        </authorList>
    </citation>
    <scope>NUCLEOTIDE SEQUENCE [LARGE SCALE GENOMIC DNA]</scope>
    <source>
        <strain evidence="2">214</strain>
    </source>
</reference>
<dbReference type="PANTHER" id="PTHR31589">
    <property type="entry name" value="PROTEIN, PUTATIVE (DUF239)-RELATED-RELATED"/>
    <property type="match status" value="1"/>
</dbReference>
<dbReference type="AlphaFoldDB" id="A0AAV5HY63"/>
<dbReference type="InterPro" id="IPR004314">
    <property type="entry name" value="Neprosin"/>
</dbReference>
<dbReference type="Pfam" id="PF03080">
    <property type="entry name" value="Neprosin"/>
    <property type="match status" value="1"/>
</dbReference>
<dbReference type="PROSITE" id="PS52045">
    <property type="entry name" value="NEPROSIN_PEP_CD"/>
    <property type="match status" value="1"/>
</dbReference>
<keyword evidence="3" id="KW-1185">Reference proteome</keyword>
<accession>A0AAV5HY63</accession>
<dbReference type="Proteomes" id="UP001054252">
    <property type="component" value="Unassembled WGS sequence"/>
</dbReference>
<proteinExistence type="predicted"/>
<comment type="caution">
    <text evidence="2">The sequence shown here is derived from an EMBL/GenBank/DDBJ whole genome shotgun (WGS) entry which is preliminary data.</text>
</comment>
<evidence type="ECO:0000313" key="2">
    <source>
        <dbReference type="EMBL" id="GKU90647.1"/>
    </source>
</evidence>
<feature type="domain" description="Neprosin PEP catalytic" evidence="1">
    <location>
        <begin position="5"/>
        <end position="229"/>
    </location>
</feature>
<dbReference type="PANTHER" id="PTHR31589:SF110">
    <property type="entry name" value="PROTEIN, PUTATIVE (DUF239)-RELATED"/>
    <property type="match status" value="1"/>
</dbReference>